<keyword evidence="1" id="KW-0472">Membrane</keyword>
<proteinExistence type="predicted"/>
<dbReference type="PROSITE" id="PS51257">
    <property type="entry name" value="PROKAR_LIPOPROTEIN"/>
    <property type="match status" value="1"/>
</dbReference>
<dbReference type="RefSeq" id="WP_343945414.1">
    <property type="nucleotide sequence ID" value="NZ_BAAAHP010000207.1"/>
</dbReference>
<sequence length="402" mass="40137">MAQPTTRTGRTASGSLLLALAVVVVACNLRPAITSVGPVLDQTRTAYAASAGWVGLLTTVPVLCLAAAGALAPRLARRVGLRGAIAVALVAVTAGLVVRVLGGPALMIAATVIATSGVAIAGVLVPVVVRAGFPARIGLVTGLYTAALQAGATLGFALTPLLATGLGGWRPALASWATLGALALAGWAAWGRPAAASARAAVPGSAEPESRPSLLRSPLAWTVTAFFGLQAFVAFAVMNWLPLALMDRGVERTEAGLLLGILSIVALPVSLLVPPLAGRARGQGGWILALSACGAAGLLGFLLVPTTGPWQALPWVLLLGLGMSVFSLALTVIALRAPSAARTADLSGMAQGIGYVIAGTGPFVVGLLHESTGGWTAPFAVLLAVVVAQAVTGALAGRPRTL</sequence>
<feature type="transmembrane region" description="Helical" evidence="1">
    <location>
        <begin position="285"/>
        <end position="303"/>
    </location>
</feature>
<keyword evidence="1" id="KW-0812">Transmembrane</keyword>
<dbReference type="SUPFAM" id="SSF103473">
    <property type="entry name" value="MFS general substrate transporter"/>
    <property type="match status" value="1"/>
</dbReference>
<dbReference type="PANTHER" id="PTHR23523">
    <property type="match status" value="1"/>
</dbReference>
<evidence type="ECO:0000313" key="2">
    <source>
        <dbReference type="EMBL" id="GAA0899391.1"/>
    </source>
</evidence>
<dbReference type="PANTHER" id="PTHR23523:SF2">
    <property type="entry name" value="2-NITROIMIDAZOLE TRANSPORTER"/>
    <property type="match status" value="1"/>
</dbReference>
<protein>
    <submittedName>
        <fullName evidence="2">MFS transporter</fullName>
    </submittedName>
</protein>
<organism evidence="2 3">
    <name type="scientific">Pseudonocardia zijingensis</name>
    <dbReference type="NCBI Taxonomy" id="153376"/>
    <lineage>
        <taxon>Bacteria</taxon>
        <taxon>Bacillati</taxon>
        <taxon>Actinomycetota</taxon>
        <taxon>Actinomycetes</taxon>
        <taxon>Pseudonocardiales</taxon>
        <taxon>Pseudonocardiaceae</taxon>
        <taxon>Pseudonocardia</taxon>
    </lineage>
</organism>
<evidence type="ECO:0000256" key="1">
    <source>
        <dbReference type="SAM" id="Phobius"/>
    </source>
</evidence>
<dbReference type="InterPro" id="IPR011701">
    <property type="entry name" value="MFS"/>
</dbReference>
<dbReference type="InterPro" id="IPR036259">
    <property type="entry name" value="MFS_trans_sf"/>
</dbReference>
<reference evidence="3" key="1">
    <citation type="journal article" date="2019" name="Int. J. Syst. Evol. Microbiol.">
        <title>The Global Catalogue of Microorganisms (GCM) 10K type strain sequencing project: providing services to taxonomists for standard genome sequencing and annotation.</title>
        <authorList>
            <consortium name="The Broad Institute Genomics Platform"/>
            <consortium name="The Broad Institute Genome Sequencing Center for Infectious Disease"/>
            <person name="Wu L."/>
            <person name="Ma J."/>
        </authorList>
    </citation>
    <scope>NUCLEOTIDE SEQUENCE [LARGE SCALE GENOMIC DNA]</scope>
    <source>
        <strain evidence="3">JCM 11117</strain>
    </source>
</reference>
<dbReference type="Proteomes" id="UP001499967">
    <property type="component" value="Unassembled WGS sequence"/>
</dbReference>
<feature type="transmembrane region" description="Helical" evidence="1">
    <location>
        <begin position="219"/>
        <end position="243"/>
    </location>
</feature>
<name>A0ABP3YPJ2_9PSEU</name>
<feature type="transmembrane region" description="Helical" evidence="1">
    <location>
        <begin position="349"/>
        <end position="369"/>
    </location>
</feature>
<feature type="transmembrane region" description="Helical" evidence="1">
    <location>
        <begin position="107"/>
        <end position="129"/>
    </location>
</feature>
<evidence type="ECO:0000313" key="3">
    <source>
        <dbReference type="Proteomes" id="UP001499967"/>
    </source>
</evidence>
<feature type="transmembrane region" description="Helical" evidence="1">
    <location>
        <begin position="141"/>
        <end position="163"/>
    </location>
</feature>
<keyword evidence="3" id="KW-1185">Reference proteome</keyword>
<feature type="transmembrane region" description="Helical" evidence="1">
    <location>
        <begin position="375"/>
        <end position="396"/>
    </location>
</feature>
<dbReference type="InterPro" id="IPR052524">
    <property type="entry name" value="MFS_Cyanate_Porter"/>
</dbReference>
<dbReference type="Pfam" id="PF07690">
    <property type="entry name" value="MFS_1"/>
    <property type="match status" value="1"/>
</dbReference>
<feature type="transmembrane region" description="Helical" evidence="1">
    <location>
        <begin position="315"/>
        <end position="337"/>
    </location>
</feature>
<dbReference type="Gene3D" id="1.20.1250.20">
    <property type="entry name" value="MFS general substrate transporter like domains"/>
    <property type="match status" value="1"/>
</dbReference>
<feature type="transmembrane region" description="Helical" evidence="1">
    <location>
        <begin position="255"/>
        <end position="273"/>
    </location>
</feature>
<feature type="transmembrane region" description="Helical" evidence="1">
    <location>
        <begin position="169"/>
        <end position="190"/>
    </location>
</feature>
<keyword evidence="1" id="KW-1133">Transmembrane helix</keyword>
<accession>A0ABP3YPJ2</accession>
<feature type="transmembrane region" description="Helical" evidence="1">
    <location>
        <begin position="79"/>
        <end position="101"/>
    </location>
</feature>
<dbReference type="EMBL" id="BAAAHP010000207">
    <property type="protein sequence ID" value="GAA0899391.1"/>
    <property type="molecule type" value="Genomic_DNA"/>
</dbReference>
<gene>
    <name evidence="2" type="ORF">GCM10009559_63790</name>
</gene>
<comment type="caution">
    <text evidence="2">The sequence shown here is derived from an EMBL/GenBank/DDBJ whole genome shotgun (WGS) entry which is preliminary data.</text>
</comment>
<feature type="transmembrane region" description="Helical" evidence="1">
    <location>
        <begin position="50"/>
        <end position="72"/>
    </location>
</feature>